<name>A2DD36_TRIV3</name>
<evidence type="ECO:0000313" key="2">
    <source>
        <dbReference type="Proteomes" id="UP000001542"/>
    </source>
</evidence>
<organism evidence="1 2">
    <name type="scientific">Trichomonas vaginalis (strain ATCC PRA-98 / G3)</name>
    <dbReference type="NCBI Taxonomy" id="412133"/>
    <lineage>
        <taxon>Eukaryota</taxon>
        <taxon>Metamonada</taxon>
        <taxon>Parabasalia</taxon>
        <taxon>Trichomonadida</taxon>
        <taxon>Trichomonadidae</taxon>
        <taxon>Trichomonas</taxon>
    </lineage>
</organism>
<dbReference type="KEGG" id="tva:5467362"/>
<sequence length="167" mass="19357">MSYIFESYQKNYTDVELIKIFNITSSPMVEGGSDCDGLSFPGNPYDLIIKNPRSMWHTKLNMYGWLIFEYPSKLMTITGYRIWAPNGCCTLQNHYLKGSNDGVDWNQIAYVNSNTPIENRGKWATYKVPESTYRMYKIEEEQSSFGSNCGTWFGLRKVDFSQIKSKK</sequence>
<dbReference type="VEuPathDB" id="TrichDB:TVAGG3_0605820"/>
<evidence type="ECO:0008006" key="3">
    <source>
        <dbReference type="Google" id="ProtNLM"/>
    </source>
</evidence>
<dbReference type="Gene3D" id="2.60.120.260">
    <property type="entry name" value="Galactose-binding domain-like"/>
    <property type="match status" value="1"/>
</dbReference>
<proteinExistence type="predicted"/>
<reference evidence="1" key="2">
    <citation type="journal article" date="2007" name="Science">
        <title>Draft genome sequence of the sexually transmitted pathogen Trichomonas vaginalis.</title>
        <authorList>
            <person name="Carlton J.M."/>
            <person name="Hirt R.P."/>
            <person name="Silva J.C."/>
            <person name="Delcher A.L."/>
            <person name="Schatz M."/>
            <person name="Zhao Q."/>
            <person name="Wortman J.R."/>
            <person name="Bidwell S.L."/>
            <person name="Alsmark U.C.M."/>
            <person name="Besteiro S."/>
            <person name="Sicheritz-Ponten T."/>
            <person name="Noel C.J."/>
            <person name="Dacks J.B."/>
            <person name="Foster P.G."/>
            <person name="Simillion C."/>
            <person name="Van de Peer Y."/>
            <person name="Miranda-Saavedra D."/>
            <person name="Barton G.J."/>
            <person name="Westrop G.D."/>
            <person name="Mueller S."/>
            <person name="Dessi D."/>
            <person name="Fiori P.L."/>
            <person name="Ren Q."/>
            <person name="Paulsen I."/>
            <person name="Zhang H."/>
            <person name="Bastida-Corcuera F.D."/>
            <person name="Simoes-Barbosa A."/>
            <person name="Brown M.T."/>
            <person name="Hayes R.D."/>
            <person name="Mukherjee M."/>
            <person name="Okumura C.Y."/>
            <person name="Schneider R."/>
            <person name="Smith A.J."/>
            <person name="Vanacova S."/>
            <person name="Villalvazo M."/>
            <person name="Haas B.J."/>
            <person name="Pertea M."/>
            <person name="Feldblyum T.V."/>
            <person name="Utterback T.R."/>
            <person name="Shu C.L."/>
            <person name="Osoegawa K."/>
            <person name="de Jong P.J."/>
            <person name="Hrdy I."/>
            <person name="Horvathova L."/>
            <person name="Zubacova Z."/>
            <person name="Dolezal P."/>
            <person name="Malik S.B."/>
            <person name="Logsdon J.M. Jr."/>
            <person name="Henze K."/>
            <person name="Gupta A."/>
            <person name="Wang C.C."/>
            <person name="Dunne R.L."/>
            <person name="Upcroft J.A."/>
            <person name="Upcroft P."/>
            <person name="White O."/>
            <person name="Salzberg S.L."/>
            <person name="Tang P."/>
            <person name="Chiu C.-H."/>
            <person name="Lee Y.-S."/>
            <person name="Embley T.M."/>
            <person name="Coombs G.H."/>
            <person name="Mottram J.C."/>
            <person name="Tachezy J."/>
            <person name="Fraser-Liggett C.M."/>
            <person name="Johnson P.J."/>
        </authorList>
    </citation>
    <scope>NUCLEOTIDE SEQUENCE [LARGE SCALE GENOMIC DNA]</scope>
    <source>
        <strain evidence="1">G3</strain>
    </source>
</reference>
<protein>
    <recommendedName>
        <fullName evidence="3">F5/8 type C domain-containing protein</fullName>
    </recommendedName>
</protein>
<evidence type="ECO:0000313" key="1">
    <source>
        <dbReference type="EMBL" id="EAY21810.1"/>
    </source>
</evidence>
<dbReference type="RefSeq" id="XP_001582796.1">
    <property type="nucleotide sequence ID" value="XM_001582746.1"/>
</dbReference>
<dbReference type="InParanoid" id="A2DD36"/>
<gene>
    <name evidence="1" type="ORF">TVAG_238360</name>
</gene>
<dbReference type="InterPro" id="IPR008979">
    <property type="entry name" value="Galactose-bd-like_sf"/>
</dbReference>
<dbReference type="VEuPathDB" id="TrichDB:TVAG_238360"/>
<dbReference type="EMBL" id="DS113188">
    <property type="protein sequence ID" value="EAY21810.1"/>
    <property type="molecule type" value="Genomic_DNA"/>
</dbReference>
<reference evidence="1" key="1">
    <citation type="submission" date="2006-10" db="EMBL/GenBank/DDBJ databases">
        <authorList>
            <person name="Amadeo P."/>
            <person name="Zhao Q."/>
            <person name="Wortman J."/>
            <person name="Fraser-Liggett C."/>
            <person name="Carlton J."/>
        </authorList>
    </citation>
    <scope>NUCLEOTIDE SEQUENCE</scope>
    <source>
        <strain evidence="1">G3</strain>
    </source>
</reference>
<accession>A2DD36</accession>
<dbReference type="AlphaFoldDB" id="A2DD36"/>
<keyword evidence="2" id="KW-1185">Reference proteome</keyword>
<dbReference type="SUPFAM" id="SSF49785">
    <property type="entry name" value="Galactose-binding domain-like"/>
    <property type="match status" value="1"/>
</dbReference>
<dbReference type="Proteomes" id="UP000001542">
    <property type="component" value="Unassembled WGS sequence"/>
</dbReference>